<dbReference type="Pfam" id="PF13439">
    <property type="entry name" value="Glyco_transf_4"/>
    <property type="match status" value="1"/>
</dbReference>
<dbReference type="GO" id="GO:0009250">
    <property type="term" value="P:glucan biosynthetic process"/>
    <property type="evidence" value="ECO:0007669"/>
    <property type="project" value="InterPro"/>
</dbReference>
<dbReference type="GO" id="GO:0016757">
    <property type="term" value="F:glycosyltransferase activity"/>
    <property type="evidence" value="ECO:0007669"/>
    <property type="project" value="InterPro"/>
</dbReference>
<reference evidence="3 4" key="1">
    <citation type="submission" date="2016-11" db="EMBL/GenBank/DDBJ databases">
        <title>Trade-off between light-utilization and light-protection in marine flavobacteria.</title>
        <authorList>
            <person name="Kumagai Y."/>
        </authorList>
    </citation>
    <scope>NUCLEOTIDE SEQUENCE [LARGE SCALE GENOMIC DNA]</scope>
    <source>
        <strain evidence="3 4">JCM 13191</strain>
    </source>
</reference>
<dbReference type="OrthoDB" id="9801609at2"/>
<dbReference type="InterPro" id="IPR001296">
    <property type="entry name" value="Glyco_trans_1"/>
</dbReference>
<dbReference type="Proteomes" id="UP000193431">
    <property type="component" value="Chromosome"/>
</dbReference>
<evidence type="ECO:0000313" key="4">
    <source>
        <dbReference type="Proteomes" id="UP000193431"/>
    </source>
</evidence>
<gene>
    <name evidence="3" type="ORF">BST97_00360</name>
</gene>
<dbReference type="AlphaFoldDB" id="A0A1W6MG46"/>
<feature type="domain" description="Glycosyltransferase subfamily 4-like N-terminal" evidence="2">
    <location>
        <begin position="15"/>
        <end position="185"/>
    </location>
</feature>
<organism evidence="3 4">
    <name type="scientific">Nonlabens spongiae</name>
    <dbReference type="NCBI Taxonomy" id="331648"/>
    <lineage>
        <taxon>Bacteria</taxon>
        <taxon>Pseudomonadati</taxon>
        <taxon>Bacteroidota</taxon>
        <taxon>Flavobacteriia</taxon>
        <taxon>Flavobacteriales</taxon>
        <taxon>Flavobacteriaceae</taxon>
        <taxon>Nonlabens</taxon>
    </lineage>
</organism>
<dbReference type="Pfam" id="PF00534">
    <property type="entry name" value="Glycos_transf_1"/>
    <property type="match status" value="1"/>
</dbReference>
<dbReference type="PANTHER" id="PTHR45947">
    <property type="entry name" value="SULFOQUINOVOSYL TRANSFERASE SQD2"/>
    <property type="match status" value="1"/>
</dbReference>
<dbReference type="InterPro" id="IPR028098">
    <property type="entry name" value="Glyco_trans_4-like_N"/>
</dbReference>
<protein>
    <submittedName>
        <fullName evidence="3">Glycosyl transferase family 1</fullName>
    </submittedName>
</protein>
<dbReference type="STRING" id="331648.BST97_00360"/>
<dbReference type="PANTHER" id="PTHR45947:SF3">
    <property type="entry name" value="SULFOQUINOVOSYL TRANSFERASE SQD2"/>
    <property type="match status" value="1"/>
</dbReference>
<keyword evidence="3" id="KW-0808">Transferase</keyword>
<evidence type="ECO:0000259" key="2">
    <source>
        <dbReference type="Pfam" id="PF13439"/>
    </source>
</evidence>
<dbReference type="Gene3D" id="3.40.50.2000">
    <property type="entry name" value="Glycogen Phosphorylase B"/>
    <property type="match status" value="2"/>
</dbReference>
<evidence type="ECO:0000313" key="3">
    <source>
        <dbReference type="EMBL" id="ARN76578.1"/>
    </source>
</evidence>
<accession>A0A1W6MG46</accession>
<dbReference type="EMBL" id="CP019344">
    <property type="protein sequence ID" value="ARN76578.1"/>
    <property type="molecule type" value="Genomic_DNA"/>
</dbReference>
<dbReference type="RefSeq" id="WP_085765380.1">
    <property type="nucleotide sequence ID" value="NZ_CP019344.1"/>
</dbReference>
<dbReference type="NCBIfam" id="TIGR02149">
    <property type="entry name" value="glgA_Coryne"/>
    <property type="match status" value="1"/>
</dbReference>
<evidence type="ECO:0000259" key="1">
    <source>
        <dbReference type="Pfam" id="PF00534"/>
    </source>
</evidence>
<name>A0A1W6MG46_9FLAO</name>
<proteinExistence type="predicted"/>
<sequence length="401" mass="45032">MKVTFLTKEFPPHVYGGAGVHVEYLAKFLAELMEVEVRCFGDQDISSEQLSVHGYDFKDSFFDKADPKIKGLLQTLQTGVQMNAIPMDADVVHCHTWYSHFAGIIAKLCYGTALVVTTHSVEPLRPWKRDQLGGGYDASSWVEKTAIEMADAIIAVSEGTKQDVLEHFDIAENKIKVIYNGIDLQEYQKKTSTAALIKHGIDPYKPFVLFVGRITKQKGIIHLVNAIRHIDPDTQVVLCAGAPDTPEIGKEMERAVQDARKHRENIIWIAEMLDKRSIIELYSHAAVFCCPSIYEPFGIINVEAMACECPVVASAVGGIKEVVIEGVTGHLIEIDQQKKAPFEPKSPEKFSEDLAEKINQLINNPELRKRMGQAGRKRVEEYFDWRAIAKQTKELYEATKK</sequence>
<feature type="domain" description="Glycosyl transferase family 1" evidence="1">
    <location>
        <begin position="198"/>
        <end position="378"/>
    </location>
</feature>
<keyword evidence="4" id="KW-1185">Reference proteome</keyword>
<dbReference type="InterPro" id="IPR011875">
    <property type="entry name" value="M1P_synthase"/>
</dbReference>
<dbReference type="CDD" id="cd03801">
    <property type="entry name" value="GT4_PimA-like"/>
    <property type="match status" value="1"/>
</dbReference>
<dbReference type="SUPFAM" id="SSF53756">
    <property type="entry name" value="UDP-Glycosyltransferase/glycogen phosphorylase"/>
    <property type="match status" value="1"/>
</dbReference>
<dbReference type="InterPro" id="IPR050194">
    <property type="entry name" value="Glycosyltransferase_grp1"/>
</dbReference>